<gene>
    <name evidence="1" type="ORF">GLOTRDRAFT_91417</name>
</gene>
<proteinExistence type="predicted"/>
<protein>
    <submittedName>
        <fullName evidence="1">Uncharacterized protein</fullName>
    </submittedName>
</protein>
<dbReference type="GeneID" id="19309320"/>
<dbReference type="RefSeq" id="XP_007863164.1">
    <property type="nucleotide sequence ID" value="XM_007864973.1"/>
</dbReference>
<name>S7QES9_GLOTA</name>
<keyword evidence="2" id="KW-1185">Reference proteome</keyword>
<organism evidence="1 2">
    <name type="scientific">Gloeophyllum trabeum (strain ATCC 11539 / FP-39264 / Madison 617)</name>
    <name type="common">Brown rot fungus</name>
    <dbReference type="NCBI Taxonomy" id="670483"/>
    <lineage>
        <taxon>Eukaryota</taxon>
        <taxon>Fungi</taxon>
        <taxon>Dikarya</taxon>
        <taxon>Basidiomycota</taxon>
        <taxon>Agaricomycotina</taxon>
        <taxon>Agaricomycetes</taxon>
        <taxon>Gloeophyllales</taxon>
        <taxon>Gloeophyllaceae</taxon>
        <taxon>Gloeophyllum</taxon>
    </lineage>
</organism>
<reference evidence="1 2" key="1">
    <citation type="journal article" date="2012" name="Science">
        <title>The Paleozoic origin of enzymatic lignin decomposition reconstructed from 31 fungal genomes.</title>
        <authorList>
            <person name="Floudas D."/>
            <person name="Binder M."/>
            <person name="Riley R."/>
            <person name="Barry K."/>
            <person name="Blanchette R.A."/>
            <person name="Henrissat B."/>
            <person name="Martinez A.T."/>
            <person name="Otillar R."/>
            <person name="Spatafora J.W."/>
            <person name="Yadav J.S."/>
            <person name="Aerts A."/>
            <person name="Benoit I."/>
            <person name="Boyd A."/>
            <person name="Carlson A."/>
            <person name="Copeland A."/>
            <person name="Coutinho P.M."/>
            <person name="de Vries R.P."/>
            <person name="Ferreira P."/>
            <person name="Findley K."/>
            <person name="Foster B."/>
            <person name="Gaskell J."/>
            <person name="Glotzer D."/>
            <person name="Gorecki P."/>
            <person name="Heitman J."/>
            <person name="Hesse C."/>
            <person name="Hori C."/>
            <person name="Igarashi K."/>
            <person name="Jurgens J.A."/>
            <person name="Kallen N."/>
            <person name="Kersten P."/>
            <person name="Kohler A."/>
            <person name="Kuees U."/>
            <person name="Kumar T.K.A."/>
            <person name="Kuo A."/>
            <person name="LaButti K."/>
            <person name="Larrondo L.F."/>
            <person name="Lindquist E."/>
            <person name="Ling A."/>
            <person name="Lombard V."/>
            <person name="Lucas S."/>
            <person name="Lundell T."/>
            <person name="Martin R."/>
            <person name="McLaughlin D.J."/>
            <person name="Morgenstern I."/>
            <person name="Morin E."/>
            <person name="Murat C."/>
            <person name="Nagy L.G."/>
            <person name="Nolan M."/>
            <person name="Ohm R.A."/>
            <person name="Patyshakuliyeva A."/>
            <person name="Rokas A."/>
            <person name="Ruiz-Duenas F.J."/>
            <person name="Sabat G."/>
            <person name="Salamov A."/>
            <person name="Samejima M."/>
            <person name="Schmutz J."/>
            <person name="Slot J.C."/>
            <person name="St John F."/>
            <person name="Stenlid J."/>
            <person name="Sun H."/>
            <person name="Sun S."/>
            <person name="Syed K."/>
            <person name="Tsang A."/>
            <person name="Wiebenga A."/>
            <person name="Young D."/>
            <person name="Pisabarro A."/>
            <person name="Eastwood D.C."/>
            <person name="Martin F."/>
            <person name="Cullen D."/>
            <person name="Grigoriev I.V."/>
            <person name="Hibbett D.S."/>
        </authorList>
    </citation>
    <scope>NUCLEOTIDE SEQUENCE [LARGE SCALE GENOMIC DNA]</scope>
    <source>
        <strain evidence="1 2">ATCC 11539</strain>
    </source>
</reference>
<dbReference type="AlphaFoldDB" id="S7QES9"/>
<evidence type="ECO:0000313" key="2">
    <source>
        <dbReference type="Proteomes" id="UP000030669"/>
    </source>
</evidence>
<dbReference type="KEGG" id="gtr:GLOTRDRAFT_91417"/>
<dbReference type="Proteomes" id="UP000030669">
    <property type="component" value="Unassembled WGS sequence"/>
</dbReference>
<dbReference type="EMBL" id="KB469298">
    <property type="protein sequence ID" value="EPQ57808.1"/>
    <property type="molecule type" value="Genomic_DNA"/>
</dbReference>
<accession>S7QES9</accession>
<dbReference type="HOGENOM" id="CLU_153375_0_0_1"/>
<sequence length="152" mass="17602">MTTRDYKVLPNPDGPKPSPLPAWRLKRPWSSEWVLGFLLTDEVAVRACEKRGESVEDSEHKASDYHTIHRWVVQDLARKHPMPARFIHSPALVFEDRTRASMEFCVALVDLRSFRRSERGPPSVELVEEIADELQLKGKARVPRWYLLADLD</sequence>
<evidence type="ECO:0000313" key="1">
    <source>
        <dbReference type="EMBL" id="EPQ57808.1"/>
    </source>
</evidence>